<keyword evidence="4" id="KW-1185">Reference proteome</keyword>
<dbReference type="Proteomes" id="UP000298787">
    <property type="component" value="Chromosome 9"/>
</dbReference>
<sequence>MDPYSRPSFIALTVFLALVSTGLTQVQDMLYFTVWTGNGENLMSHIEAIKEQANFFHKNRLVVDIGTKEHLQKTGALENSKVVLELDTDAFAKARAKIAKVGDPTLGQHYEKFYSRLQGEYESLRGIGFYASASDILRYVAFTAYSDQAEQLVYHDADVRFERRQRQTTSLGSGADMKLVMIGFTQRKDPSIANQLSFIEPSYFYERKVREYPECVQFNTDLIFMQKSAATHSAVVIGVEQLRTIAASQRSLVEKVVGNEKTKMTLHDAIQTTHPEEARFVVPRETARLLYRNKLAHWQPKYTQANLKAAYTAAVGLNPLDGLLQKEMDAKLKAAGPQSSSTHVEIGGEMYLRREEAILLRTLLVKGDSATVKSFISDSALSPADVGAVSRQDGQRWFDVTLGALSDVPDVPVYTLEEEAALADPDAGSPASSREGSPLSSRENSRPPSPELTQDEAGLADPDASSPSSSQENRRPPSPELPQNEAGLARPSSHELPGDVVDLSTLRFGREPPLVDPATEPEAFDKSIAACMRKNRRRREASSCSLYEEENFSARQDGEFVFQEKWPVTFTREDGSLRMIVESGVNAKNVKTRVVADVPKVLVEALARKRAEMVQTARAQLEEIMSNPAVEAAVSALGSDAHLSIPSEHARGVKRMGAAYARAVTSGPKSRGVVKTWVLGTRAYGLFANIGALAYGDPVTKTFAGLDLSQTVNGFMAHKLAQYAKTQDLAKVFSALADNPILNMAGVAANIFFFAQNVRNVAEGHRSPADYYWLTRSSMQMLTLVFDGLNPVMLPMVSVDALVILITQGEYATHVVRSVANKLPLSTGDVWKLGASSFFGSRSWSTYYENVASLESINGRLAQSLVEVLHMVNVAVGFPVSTVINEWHNRNGKLCVEGSVEVWPMITDSGHRASLAEADFSMESSVPLKEVYIGNSETQQLCYLMAKAKCSSPVLSWLKMFADSVAMSVGALPTDSECVFYDQSVPNATDPCGNMRKFLDDAVERKRLIPVTTEFGDPLLEPQLRSATVKAHKAKMISRPSGWMKEKRKCSRFLAVDKSRPAFLETRAPDASVFKASNCSQLRQLFTRRYIGTDRGDEVLRPYVFRRAGPASREMVLYANAPMVKVRTRSLSVLEDISMYTKMLVAKADMPAVIMVGDEGVYRGATNASNIFVVSERTRALTVGGVGTDTVIIGAPEKLRITMSGDARSTIKGRDTTLITVSVESIKASASSANAHLERRTDLHVGRDSHVVMEKGSQFSTLELGSNSTVTVKDHMSLCLLVAQDTTGVLVSASEHLDVDEITLVVRPQTSLVPQPAHVKRACSATERGLSLHGAVLFEKGGSAVSIDPEGVMLTCSVAADGGVYRSAYKDLSVEEGERFDSQDWRGKLEALVRAGLDEMTVTTPQGVKVAASASQQTVVVLSGNVTSVHQSFSRSAIEMDLVVDPDVTHCDVSLYGSGSSSTYCCLGSDCFHMGLRDVSRCDLIMSGVSLAGFGSTARVTVTAKGFGIAALKNRESGQYETPEGLELHSTLESVHTVRVVLSKDVTVVFKDVLSGMERVIPAHYGEVFLKRGYDKEDLLIQGVEMMIPSW</sequence>
<evidence type="ECO:0000313" key="3">
    <source>
        <dbReference type="EMBL" id="TKS75741.1"/>
    </source>
</evidence>
<reference evidence="3 4" key="1">
    <citation type="submission" date="2019-01" db="EMBL/GenBank/DDBJ databases">
        <title>Genome Assembly of Collichthys lucidus.</title>
        <authorList>
            <person name="Cai M."/>
            <person name="Xiao S."/>
        </authorList>
    </citation>
    <scope>NUCLEOTIDE SEQUENCE [LARGE SCALE GENOMIC DNA]</scope>
    <source>
        <strain evidence="3">JT15FE1705JMU</strain>
        <tissue evidence="3">Muscle</tissue>
    </source>
</reference>
<evidence type="ECO:0000256" key="2">
    <source>
        <dbReference type="SAM" id="SignalP"/>
    </source>
</evidence>
<feature type="region of interest" description="Disordered" evidence="1">
    <location>
        <begin position="421"/>
        <end position="499"/>
    </location>
</feature>
<dbReference type="EMBL" id="CM014086">
    <property type="protein sequence ID" value="TKS75741.1"/>
    <property type="molecule type" value="Genomic_DNA"/>
</dbReference>
<feature type="chain" id="PRO_5020855896" evidence="2">
    <location>
        <begin position="25"/>
        <end position="1591"/>
    </location>
</feature>
<keyword evidence="2" id="KW-0732">Signal</keyword>
<protein>
    <submittedName>
        <fullName evidence="3">Uncharacterized protein</fullName>
    </submittedName>
</protein>
<evidence type="ECO:0000313" key="4">
    <source>
        <dbReference type="Proteomes" id="UP000298787"/>
    </source>
</evidence>
<evidence type="ECO:0000256" key="1">
    <source>
        <dbReference type="SAM" id="MobiDB-lite"/>
    </source>
</evidence>
<proteinExistence type="predicted"/>
<gene>
    <name evidence="3" type="ORF">D9C73_010098</name>
</gene>
<accession>A0A4U5UMZ2</accession>
<feature type="compositionally biased region" description="Low complexity" evidence="1">
    <location>
        <begin position="460"/>
        <end position="470"/>
    </location>
</feature>
<organism evidence="3 4">
    <name type="scientific">Collichthys lucidus</name>
    <name type="common">Big head croaker</name>
    <name type="synonym">Sciaena lucida</name>
    <dbReference type="NCBI Taxonomy" id="240159"/>
    <lineage>
        <taxon>Eukaryota</taxon>
        <taxon>Metazoa</taxon>
        <taxon>Chordata</taxon>
        <taxon>Craniata</taxon>
        <taxon>Vertebrata</taxon>
        <taxon>Euteleostomi</taxon>
        <taxon>Actinopterygii</taxon>
        <taxon>Neopterygii</taxon>
        <taxon>Teleostei</taxon>
        <taxon>Neoteleostei</taxon>
        <taxon>Acanthomorphata</taxon>
        <taxon>Eupercaria</taxon>
        <taxon>Sciaenidae</taxon>
        <taxon>Collichthys</taxon>
    </lineage>
</organism>
<name>A0A4U5UMZ2_COLLU</name>
<feature type="signal peptide" evidence="2">
    <location>
        <begin position="1"/>
        <end position="24"/>
    </location>
</feature>